<name>A0ABD0KIY8_9CAEN</name>
<reference evidence="2 3" key="1">
    <citation type="journal article" date="2023" name="Sci. Data">
        <title>Genome assembly of the Korean intertidal mud-creeper Batillaria attramentaria.</title>
        <authorList>
            <person name="Patra A.K."/>
            <person name="Ho P.T."/>
            <person name="Jun S."/>
            <person name="Lee S.J."/>
            <person name="Kim Y."/>
            <person name="Won Y.J."/>
        </authorList>
    </citation>
    <scope>NUCLEOTIDE SEQUENCE [LARGE SCALE GENOMIC DNA]</scope>
    <source>
        <strain evidence="2">Wonlab-2016</strain>
    </source>
</reference>
<evidence type="ECO:0000256" key="1">
    <source>
        <dbReference type="SAM" id="Phobius"/>
    </source>
</evidence>
<evidence type="ECO:0000313" key="2">
    <source>
        <dbReference type="EMBL" id="KAK7487037.1"/>
    </source>
</evidence>
<proteinExistence type="predicted"/>
<dbReference type="Proteomes" id="UP001519460">
    <property type="component" value="Unassembled WGS sequence"/>
</dbReference>
<evidence type="ECO:0000313" key="3">
    <source>
        <dbReference type="Proteomes" id="UP001519460"/>
    </source>
</evidence>
<gene>
    <name evidence="2" type="ORF">BaRGS_00021707</name>
</gene>
<dbReference type="EMBL" id="JACVVK020000170">
    <property type="protein sequence ID" value="KAK7487037.1"/>
    <property type="molecule type" value="Genomic_DNA"/>
</dbReference>
<keyword evidence="3" id="KW-1185">Reference proteome</keyword>
<dbReference type="AlphaFoldDB" id="A0ABD0KIY8"/>
<sequence length="441" mass="48832">VKLHFCYEGGFMEVNNTSPIIEASLSTDTPSTVSWTLVSSNGKKTDLVSEPPEVECGLEMYRDNWTFVGSCNVSKAFSTLGRYRYGFYTGLCYRSCESLLGLLPFSPSLYFDDTINAERYRGSYMDTWPVPGQTQLYCFQSQTIPDGTKYTFPSYRIVEPHRPTHNCTDLKFIPERGEVSCTCRTTSMGLPEGRLIWFLGDAALATGDYGTTNLTFSSALRERNSDGVALFCYLDWPVGYKTVVTSNVAYGPDGVDMQYWSVLDPYGTVITVIVSCNAVGSNPVTMDMITWGGLCQGQKGFNCTLRMPEVDGKEVTCVATNAANNGHAVTASVLINGFTLGQSEASGFWNRDLAKGMGMGVGLVLLLLVVVAVVVLLVLWRRGKLPLCCDPVYDRPSKRRKKREDDERTYTGLNLAVTSDRAPRNTGVLYDMFVFLKCQHE</sequence>
<keyword evidence="1" id="KW-1133">Transmembrane helix</keyword>
<protein>
    <recommendedName>
        <fullName evidence="4">Ig-like domain-containing protein</fullName>
    </recommendedName>
</protein>
<keyword evidence="1" id="KW-0472">Membrane</keyword>
<organism evidence="2 3">
    <name type="scientific">Batillaria attramentaria</name>
    <dbReference type="NCBI Taxonomy" id="370345"/>
    <lineage>
        <taxon>Eukaryota</taxon>
        <taxon>Metazoa</taxon>
        <taxon>Spiralia</taxon>
        <taxon>Lophotrochozoa</taxon>
        <taxon>Mollusca</taxon>
        <taxon>Gastropoda</taxon>
        <taxon>Caenogastropoda</taxon>
        <taxon>Sorbeoconcha</taxon>
        <taxon>Cerithioidea</taxon>
        <taxon>Batillariidae</taxon>
        <taxon>Batillaria</taxon>
    </lineage>
</organism>
<evidence type="ECO:0008006" key="4">
    <source>
        <dbReference type="Google" id="ProtNLM"/>
    </source>
</evidence>
<feature type="transmembrane region" description="Helical" evidence="1">
    <location>
        <begin position="357"/>
        <end position="380"/>
    </location>
</feature>
<keyword evidence="1" id="KW-0812">Transmembrane</keyword>
<feature type="non-terminal residue" evidence="2">
    <location>
        <position position="1"/>
    </location>
</feature>
<accession>A0ABD0KIY8</accession>
<comment type="caution">
    <text evidence="2">The sequence shown here is derived from an EMBL/GenBank/DDBJ whole genome shotgun (WGS) entry which is preliminary data.</text>
</comment>